<protein>
    <submittedName>
        <fullName evidence="1">Uncharacterized protein</fullName>
    </submittedName>
</protein>
<evidence type="ECO:0000313" key="1">
    <source>
        <dbReference type="EMBL" id="SDB90351.1"/>
    </source>
</evidence>
<dbReference type="SUPFAM" id="SSF48208">
    <property type="entry name" value="Six-hairpin glycosidases"/>
    <property type="match status" value="1"/>
</dbReference>
<proteinExistence type="predicted"/>
<keyword evidence="2" id="KW-1185">Reference proteome</keyword>
<accession>A0A1G6H804</accession>
<dbReference type="Proteomes" id="UP000199039">
    <property type="component" value="Unassembled WGS sequence"/>
</dbReference>
<sequence length="404" mass="42022">MPFFCSGAVPVHFETSLSPMPAPATSSAEAVAAGYVFLDGLTPAAAPNACSLPRSHSGGHLEAIGFDSAFVYDCALVVLAYLARGRPSDRRRAEQIGRTLCLLQERDPAGDGRLRNSYASVRALDEAGAPRVHSAAATTGNQAWAGLAFLALFSDTGDGTFLTAAVRLAEFVRAVAYDSRGSGGFAGGVGEDGSPLRWRSTEHNADSVAFFTRLARVTGDAGWSEMAEAARGFVRSMWRVDVGDGRPGHLLIGTDLDGVTPVVEPVPADAQTWTFLALGDPELAGALDWAWEKLLTQDTGLTGVRASSAADGVWLEGTAHLAAALLTRAQTPAARPEDRARADLLLANVWAAQSQGPHADGHGVPAASSDDADSGFGDRLYASLHTGTTAWALLAAQAVNPLSG</sequence>
<evidence type="ECO:0000313" key="2">
    <source>
        <dbReference type="Proteomes" id="UP000199039"/>
    </source>
</evidence>
<name>A0A1G6H804_9MICO</name>
<reference evidence="1 2" key="1">
    <citation type="submission" date="2016-09" db="EMBL/GenBank/DDBJ databases">
        <authorList>
            <person name="Capua I."/>
            <person name="De Benedictis P."/>
            <person name="Joannis T."/>
            <person name="Lombin L.H."/>
            <person name="Cattoli G."/>
        </authorList>
    </citation>
    <scope>NUCLEOTIDE SEQUENCE [LARGE SCALE GENOMIC DNA]</scope>
    <source>
        <strain evidence="1 2">ISLP-3</strain>
    </source>
</reference>
<dbReference type="Gene3D" id="1.50.10.20">
    <property type="match status" value="1"/>
</dbReference>
<dbReference type="InterPro" id="IPR008928">
    <property type="entry name" value="6-hairpin_glycosidase_sf"/>
</dbReference>
<dbReference type="GO" id="GO:0005975">
    <property type="term" value="P:carbohydrate metabolic process"/>
    <property type="evidence" value="ECO:0007669"/>
    <property type="project" value="InterPro"/>
</dbReference>
<gene>
    <name evidence="1" type="ORF">SAMN05216410_0819</name>
</gene>
<dbReference type="AlphaFoldDB" id="A0A1G6H804"/>
<dbReference type="EMBL" id="FMYH01000001">
    <property type="protein sequence ID" value="SDB90351.1"/>
    <property type="molecule type" value="Genomic_DNA"/>
</dbReference>
<organism evidence="1 2">
    <name type="scientific">Sanguibacter gelidistatuariae</name>
    <dbReference type="NCBI Taxonomy" id="1814289"/>
    <lineage>
        <taxon>Bacteria</taxon>
        <taxon>Bacillati</taxon>
        <taxon>Actinomycetota</taxon>
        <taxon>Actinomycetes</taxon>
        <taxon>Micrococcales</taxon>
        <taxon>Sanguibacteraceae</taxon>
        <taxon>Sanguibacter</taxon>
    </lineage>
</organism>
<dbReference type="STRING" id="1814289.SAMN05216410_0819"/>